<name>A0A8B8UQ97_SACPA</name>
<proteinExistence type="predicted"/>
<organism evidence="2">
    <name type="scientific">Saccharomyces paradoxus</name>
    <name type="common">Yeast</name>
    <name type="synonym">Saccharomyces douglasii</name>
    <dbReference type="NCBI Taxonomy" id="27291"/>
    <lineage>
        <taxon>Eukaryota</taxon>
        <taxon>Fungi</taxon>
        <taxon>Dikarya</taxon>
        <taxon>Ascomycota</taxon>
        <taxon>Saccharomycotina</taxon>
        <taxon>Saccharomycetes</taxon>
        <taxon>Saccharomycetales</taxon>
        <taxon>Saccharomycetaceae</taxon>
        <taxon>Saccharomyces</taxon>
    </lineage>
</organism>
<reference evidence="2" key="4">
    <citation type="submission" date="2025-08" db="UniProtKB">
        <authorList>
            <consortium name="RefSeq"/>
        </authorList>
    </citation>
    <scope>IDENTIFICATION</scope>
    <source>
        <strain evidence="2">CBS432</strain>
    </source>
</reference>
<protein>
    <submittedName>
        <fullName evidence="2">Uncharacterized protein</fullName>
    </submittedName>
</protein>
<accession>A0A8B8UQ97</accession>
<sequence>MESSRLYYKNPKPAEEKSEGIQQNVHYHTFAVSDGLNASVSNEYGNQVMDLFWNTSISSHYADNEADKSTDSKSNLLSSIRQRVYSTKEPDTISSAFPTASYTHENFDFRNLKLK</sequence>
<reference evidence="2" key="2">
    <citation type="submission" date="2020-01" db="EMBL/GenBank/DDBJ databases">
        <title>Population-level Yeast Reference Genomes.</title>
        <authorList>
            <person name="Yue J.-X."/>
        </authorList>
    </citation>
    <scope>NUCLEOTIDE SEQUENCE</scope>
    <source>
        <strain evidence="2">CBS432</strain>
    </source>
</reference>
<dbReference type="AlphaFoldDB" id="A0A8B8UQ97"/>
<reference evidence="2" key="3">
    <citation type="submission" date="2025-07" db="EMBL/GenBank/DDBJ databases">
        <authorList>
            <consortium name="NCBI Genome Project"/>
        </authorList>
    </citation>
    <scope>NUCLEOTIDE SEQUENCE</scope>
    <source>
        <strain evidence="2">CBS432</strain>
    </source>
</reference>
<evidence type="ECO:0000256" key="1">
    <source>
        <dbReference type="SAM" id="MobiDB-lite"/>
    </source>
</evidence>
<dbReference type="GeneID" id="54630184"/>
<dbReference type="VEuPathDB" id="FungiDB:SPAR_E01990"/>
<dbReference type="OrthoDB" id="4050897at2759"/>
<gene>
    <name evidence="2" type="ORF">SPAR_E01990</name>
</gene>
<dbReference type="KEGG" id="spao:SPAR_E01990"/>
<evidence type="ECO:0000313" key="2">
    <source>
        <dbReference type="RefSeq" id="XP_033765942.1"/>
    </source>
</evidence>
<feature type="region of interest" description="Disordered" evidence="1">
    <location>
        <begin position="1"/>
        <end position="20"/>
    </location>
</feature>
<reference evidence="2" key="1">
    <citation type="journal article" date="2017" name="Nat. Genet.">
        <title>Contrasting evolutionary genome dynamics between domesticated and wild yeasts.</title>
        <authorList>
            <person name="Yue J.X."/>
            <person name="Li J."/>
            <person name="Aigrain L."/>
            <person name="Hallin J."/>
            <person name="Persson K."/>
            <person name="Oliver K."/>
            <person name="Bergstrom A."/>
            <person name="Coupland P."/>
            <person name="Warringer J."/>
            <person name="Lagomarsino M.C."/>
            <person name="Fischer G."/>
            <person name="Durbin R."/>
            <person name="Liti G."/>
        </authorList>
    </citation>
    <scope>NUCLEOTIDE SEQUENCE</scope>
    <source>
        <strain evidence="2">CBS432</strain>
    </source>
</reference>
<dbReference type="RefSeq" id="XP_033765942.1">
    <property type="nucleotide sequence ID" value="XM_033910051.1"/>
</dbReference>